<geneLocation type="plasmid" evidence="3 4">
    <name>AbAZ39_p1</name>
</geneLocation>
<dbReference type="Proteomes" id="UP000027186">
    <property type="component" value="Plasmid AbAZ39_p1"/>
</dbReference>
<dbReference type="PANTHER" id="PTHR30143">
    <property type="entry name" value="ACID HYDRATASE"/>
    <property type="match status" value="1"/>
</dbReference>
<dbReference type="KEGG" id="abq:ABAZ39_19275"/>
<keyword evidence="3" id="KW-0614">Plasmid</keyword>
<evidence type="ECO:0000256" key="1">
    <source>
        <dbReference type="ARBA" id="ARBA00023239"/>
    </source>
</evidence>
<dbReference type="GO" id="GO:0008684">
    <property type="term" value="F:2-oxopent-4-enoate hydratase activity"/>
    <property type="evidence" value="ECO:0007669"/>
    <property type="project" value="TreeGrafter"/>
</dbReference>
<accession>A0A060DSY2</accession>
<protein>
    <submittedName>
        <fullName evidence="3">2-keto-4-pentenoate hydratase</fullName>
    </submittedName>
</protein>
<dbReference type="Gene3D" id="3.90.850.10">
    <property type="entry name" value="Fumarylacetoacetase-like, C-terminal domain"/>
    <property type="match status" value="1"/>
</dbReference>
<evidence type="ECO:0000313" key="3">
    <source>
        <dbReference type="EMBL" id="AIB14069.1"/>
    </source>
</evidence>
<gene>
    <name evidence="3" type="ORF">ABAZ39_19275</name>
</gene>
<keyword evidence="1" id="KW-0456">Lyase</keyword>
<feature type="domain" description="Fumarylacetoacetase-like C-terminal" evidence="2">
    <location>
        <begin position="81"/>
        <end position="253"/>
    </location>
</feature>
<name>A0A060DSY2_9PROT</name>
<dbReference type="SUPFAM" id="SSF56529">
    <property type="entry name" value="FAH"/>
    <property type="match status" value="1"/>
</dbReference>
<dbReference type="EMBL" id="CP007794">
    <property type="protein sequence ID" value="AIB14069.1"/>
    <property type="molecule type" value="Genomic_DNA"/>
</dbReference>
<dbReference type="InterPro" id="IPR050772">
    <property type="entry name" value="Hydratase-Decarb/MhpD_sf"/>
</dbReference>
<reference evidence="3 4" key="1">
    <citation type="journal article" date="2014" name="Genome Announc.">
        <title>Complete Genome Sequence of the Model Rhizosphere Strain Azospirillum brasilense Az39, Successfully Applied in Agriculture.</title>
        <authorList>
            <person name="Rivera D."/>
            <person name="Revale S."/>
            <person name="Molina R."/>
            <person name="Gualpa J."/>
            <person name="Puente M."/>
            <person name="Maroniche G."/>
            <person name="Paris G."/>
            <person name="Baker D."/>
            <person name="Clavijo B."/>
            <person name="McLay K."/>
            <person name="Spaepen S."/>
            <person name="Perticari A."/>
            <person name="Vazquez M."/>
            <person name="Wisniewski-Dye F."/>
            <person name="Watkins C."/>
            <person name="Martinez-Abarca F."/>
            <person name="Vanderleyden J."/>
            <person name="Cassan F."/>
        </authorList>
    </citation>
    <scope>NUCLEOTIDE SEQUENCE [LARGE SCALE GENOMIC DNA]</scope>
    <source>
        <strain evidence="3 4">Az39</strain>
        <plasmid evidence="3">AbAZ39_p1</plasmid>
    </source>
</reference>
<dbReference type="PANTHER" id="PTHR30143:SF0">
    <property type="entry name" value="2-KETO-4-PENTENOATE HYDRATASE"/>
    <property type="match status" value="1"/>
</dbReference>
<dbReference type="InterPro" id="IPR011234">
    <property type="entry name" value="Fumarylacetoacetase-like_C"/>
</dbReference>
<dbReference type="GO" id="GO:0005737">
    <property type="term" value="C:cytoplasm"/>
    <property type="evidence" value="ECO:0007669"/>
    <property type="project" value="TreeGrafter"/>
</dbReference>
<dbReference type="Pfam" id="PF01557">
    <property type="entry name" value="FAA_hydrolase"/>
    <property type="match status" value="1"/>
</dbReference>
<evidence type="ECO:0000259" key="2">
    <source>
        <dbReference type="Pfam" id="PF01557"/>
    </source>
</evidence>
<dbReference type="AlphaFoldDB" id="A0A060DSY2"/>
<sequence length="254" mass="27250">MPDEMNNAAFNDSVDALIQARKSRDWLSALPTRPTSEADAYAIQDAVARRLGPVVAWKVGARTPESEPFRAPIHADTLFFDTTVLPAADYQVIGMEAEIAYKFAKDLPPRAEPYSREEVLDAVESVHPAFEIVDTRFAGFGSQEWFSHMADQFNHGALVVGPAIADWRSLEPLKERVALVVDGETKADTVAGNSAGEPVRLLVWMANTGAVSLGGLKAGDVVTTGSHVGTVMVPAGSTSVAVYGTMGTYELTVK</sequence>
<organism evidence="3 4">
    <name type="scientific">Azospirillum argentinense</name>
    <dbReference type="NCBI Taxonomy" id="2970906"/>
    <lineage>
        <taxon>Bacteria</taxon>
        <taxon>Pseudomonadati</taxon>
        <taxon>Pseudomonadota</taxon>
        <taxon>Alphaproteobacteria</taxon>
        <taxon>Rhodospirillales</taxon>
        <taxon>Azospirillaceae</taxon>
        <taxon>Azospirillum</taxon>
    </lineage>
</organism>
<evidence type="ECO:0000313" key="4">
    <source>
        <dbReference type="Proteomes" id="UP000027186"/>
    </source>
</evidence>
<proteinExistence type="predicted"/>
<dbReference type="InterPro" id="IPR036663">
    <property type="entry name" value="Fumarylacetoacetase_C_sf"/>
</dbReference>